<comment type="caution">
    <text evidence="5">The sequence shown here is derived from an EMBL/GenBank/DDBJ whole genome shotgun (WGS) entry which is preliminary data.</text>
</comment>
<evidence type="ECO:0000256" key="3">
    <source>
        <dbReference type="ARBA" id="ARBA00023237"/>
    </source>
</evidence>
<dbReference type="EMBL" id="LAZR01026919">
    <property type="protein sequence ID" value="KKL67269.1"/>
    <property type="molecule type" value="Genomic_DNA"/>
</dbReference>
<accession>A0A0F9DZW0</accession>
<gene>
    <name evidence="5" type="ORF">LCGC14_2136690</name>
</gene>
<evidence type="ECO:0000313" key="5">
    <source>
        <dbReference type="EMBL" id="KKL67269.1"/>
    </source>
</evidence>
<dbReference type="SUPFAM" id="SSF56935">
    <property type="entry name" value="Porins"/>
    <property type="match status" value="1"/>
</dbReference>
<keyword evidence="3" id="KW-0998">Cell outer membrane</keyword>
<dbReference type="InterPro" id="IPR000531">
    <property type="entry name" value="Beta-barrel_TonB"/>
</dbReference>
<keyword evidence="2" id="KW-0472">Membrane</keyword>
<dbReference type="InterPro" id="IPR036942">
    <property type="entry name" value="Beta-barrel_TonB_sf"/>
</dbReference>
<dbReference type="GO" id="GO:0009279">
    <property type="term" value="C:cell outer membrane"/>
    <property type="evidence" value="ECO:0007669"/>
    <property type="project" value="UniProtKB-SubCell"/>
</dbReference>
<protein>
    <recommendedName>
        <fullName evidence="4">TonB-dependent receptor-like beta-barrel domain-containing protein</fullName>
    </recommendedName>
</protein>
<proteinExistence type="predicted"/>
<sequence length="414" mass="45979">QQLGAAGAAGDGSGIVFQVDDYFDGRADTFNSFITADGGYMLDNAGAVRSVYDLEAEDVYKTFDIEENSYALYATTNFFLTENISGEFGVRYVSYEQEMDFTAETGLNTNVFESSSASADVSKLLPSLVLNWNITDDVIGRFAYTNTLRMPNFTDLNALQYWTEPLTDGTKNGTGVGGNPQLQPEESTNYDVSLEWYFADSSSLYATYFLRDIDSRIVPGRKIVMRPRASDGEVIPFALSAPVNASEGELSGLELGLVYFPDNLPEMLDGVGVQASFTALDSSQQLPEYNDDGTISGYVESSMAGVSDQSYSIVGIYERDSFDMRLSYVWRSEFYTGNEAAIFANPLQFWSRPEQSLDFQFSYDVTDDFVVTFDATNILDDVYQSYYGEGNDNLFNFSNGIYSRTFAIGARYTF</sequence>
<dbReference type="Gene3D" id="2.40.170.20">
    <property type="entry name" value="TonB-dependent receptor, beta-barrel domain"/>
    <property type="match status" value="1"/>
</dbReference>
<organism evidence="5">
    <name type="scientific">marine sediment metagenome</name>
    <dbReference type="NCBI Taxonomy" id="412755"/>
    <lineage>
        <taxon>unclassified sequences</taxon>
        <taxon>metagenomes</taxon>
        <taxon>ecological metagenomes</taxon>
    </lineage>
</organism>
<dbReference type="PANTHER" id="PTHR40980">
    <property type="entry name" value="PLUG DOMAIN-CONTAINING PROTEIN"/>
    <property type="match status" value="1"/>
</dbReference>
<name>A0A0F9DZW0_9ZZZZ</name>
<dbReference type="AlphaFoldDB" id="A0A0F9DZW0"/>
<dbReference type="Pfam" id="PF00593">
    <property type="entry name" value="TonB_dep_Rec_b-barrel"/>
    <property type="match status" value="1"/>
</dbReference>
<evidence type="ECO:0000256" key="1">
    <source>
        <dbReference type="ARBA" id="ARBA00004442"/>
    </source>
</evidence>
<evidence type="ECO:0000256" key="2">
    <source>
        <dbReference type="ARBA" id="ARBA00023136"/>
    </source>
</evidence>
<comment type="subcellular location">
    <subcellularLocation>
        <location evidence="1">Cell outer membrane</location>
    </subcellularLocation>
</comment>
<feature type="domain" description="TonB-dependent receptor-like beta-barrel" evidence="4">
    <location>
        <begin position="24"/>
        <end position="378"/>
    </location>
</feature>
<reference evidence="5" key="1">
    <citation type="journal article" date="2015" name="Nature">
        <title>Complex archaea that bridge the gap between prokaryotes and eukaryotes.</title>
        <authorList>
            <person name="Spang A."/>
            <person name="Saw J.H."/>
            <person name="Jorgensen S.L."/>
            <person name="Zaremba-Niedzwiedzka K."/>
            <person name="Martijn J."/>
            <person name="Lind A.E."/>
            <person name="van Eijk R."/>
            <person name="Schleper C."/>
            <person name="Guy L."/>
            <person name="Ettema T.J."/>
        </authorList>
    </citation>
    <scope>NUCLEOTIDE SEQUENCE</scope>
</reference>
<evidence type="ECO:0000259" key="4">
    <source>
        <dbReference type="Pfam" id="PF00593"/>
    </source>
</evidence>
<dbReference type="PANTHER" id="PTHR40980:SF3">
    <property type="entry name" value="TONB-DEPENDENT RECEPTOR-LIKE BETA-BARREL DOMAIN-CONTAINING PROTEIN"/>
    <property type="match status" value="1"/>
</dbReference>
<feature type="non-terminal residue" evidence="5">
    <location>
        <position position="1"/>
    </location>
</feature>